<dbReference type="OrthoDB" id="5525128at2"/>
<evidence type="ECO:0008006" key="4">
    <source>
        <dbReference type="Google" id="ProtNLM"/>
    </source>
</evidence>
<sequence>MIKFIKNFRKDDSGAVTVDWVVLTAAVVGLAVAAYTTIETNTASLAANAAGTLGEQNADATAIPADN</sequence>
<dbReference type="RefSeq" id="WP_106609781.1">
    <property type="nucleotide sequence ID" value="NZ_PYGJ01000015.1"/>
</dbReference>
<evidence type="ECO:0000313" key="2">
    <source>
        <dbReference type="EMBL" id="PSL17654.1"/>
    </source>
</evidence>
<organism evidence="2 3">
    <name type="scientific">Shimia abyssi</name>
    <dbReference type="NCBI Taxonomy" id="1662395"/>
    <lineage>
        <taxon>Bacteria</taxon>
        <taxon>Pseudomonadati</taxon>
        <taxon>Pseudomonadota</taxon>
        <taxon>Alphaproteobacteria</taxon>
        <taxon>Rhodobacterales</taxon>
        <taxon>Roseobacteraceae</taxon>
    </lineage>
</organism>
<reference evidence="2 3" key="1">
    <citation type="submission" date="2018-03" db="EMBL/GenBank/DDBJ databases">
        <title>Genomic Encyclopedia of Archaeal and Bacterial Type Strains, Phase II (KMG-II): from individual species to whole genera.</title>
        <authorList>
            <person name="Goeker M."/>
        </authorList>
    </citation>
    <scope>NUCLEOTIDE SEQUENCE [LARGE SCALE GENOMIC DNA]</scope>
    <source>
        <strain evidence="2 3">DSM 100673</strain>
    </source>
</reference>
<keyword evidence="3" id="KW-1185">Reference proteome</keyword>
<gene>
    <name evidence="2" type="ORF">CLV88_1151</name>
</gene>
<evidence type="ECO:0000256" key="1">
    <source>
        <dbReference type="SAM" id="Phobius"/>
    </source>
</evidence>
<name>A0A2P8F7G0_9RHOB</name>
<comment type="caution">
    <text evidence="2">The sequence shown here is derived from an EMBL/GenBank/DDBJ whole genome shotgun (WGS) entry which is preliminary data.</text>
</comment>
<keyword evidence="1" id="KW-0812">Transmembrane</keyword>
<feature type="transmembrane region" description="Helical" evidence="1">
    <location>
        <begin position="20"/>
        <end position="38"/>
    </location>
</feature>
<protein>
    <recommendedName>
        <fullName evidence="4">Flp pilus assembly pilin Flp</fullName>
    </recommendedName>
</protein>
<accession>A0A2P8F7G0</accession>
<keyword evidence="1" id="KW-1133">Transmembrane helix</keyword>
<evidence type="ECO:0000313" key="3">
    <source>
        <dbReference type="Proteomes" id="UP000240418"/>
    </source>
</evidence>
<proteinExistence type="predicted"/>
<dbReference type="EMBL" id="PYGJ01000015">
    <property type="protein sequence ID" value="PSL17654.1"/>
    <property type="molecule type" value="Genomic_DNA"/>
</dbReference>
<dbReference type="AlphaFoldDB" id="A0A2P8F7G0"/>
<dbReference type="Proteomes" id="UP000240418">
    <property type="component" value="Unassembled WGS sequence"/>
</dbReference>
<keyword evidence="1" id="KW-0472">Membrane</keyword>